<name>A0A853ENB7_9MICO</name>
<dbReference type="EMBL" id="JACBYE010000001">
    <property type="protein sequence ID" value="NYS92099.1"/>
    <property type="molecule type" value="Genomic_DNA"/>
</dbReference>
<reference evidence="2 3" key="1">
    <citation type="submission" date="2020-07" db="EMBL/GenBank/DDBJ databases">
        <title>MOT database genomes.</title>
        <authorList>
            <person name="Joseph S."/>
            <person name="Aduse-Opoku J."/>
            <person name="Hashim A."/>
            <person name="Wade W."/>
            <person name="Curtis M."/>
        </authorList>
    </citation>
    <scope>NUCLEOTIDE SEQUENCE [LARGE SCALE GENOMIC DNA]</scope>
    <source>
        <strain evidence="2 3">DSM 100099</strain>
    </source>
</reference>
<feature type="transmembrane region" description="Helical" evidence="1">
    <location>
        <begin position="59"/>
        <end position="76"/>
    </location>
</feature>
<evidence type="ECO:0000313" key="3">
    <source>
        <dbReference type="Proteomes" id="UP000561011"/>
    </source>
</evidence>
<keyword evidence="3" id="KW-1185">Reference proteome</keyword>
<dbReference type="Proteomes" id="UP000561011">
    <property type="component" value="Unassembled WGS sequence"/>
</dbReference>
<comment type="caution">
    <text evidence="2">The sequence shown here is derived from an EMBL/GenBank/DDBJ whole genome shotgun (WGS) entry which is preliminary data.</text>
</comment>
<evidence type="ECO:0000256" key="1">
    <source>
        <dbReference type="SAM" id="Phobius"/>
    </source>
</evidence>
<dbReference type="RefSeq" id="WP_179912079.1">
    <property type="nucleotide sequence ID" value="NZ_JACBYE010000001.1"/>
</dbReference>
<keyword evidence="1" id="KW-0812">Transmembrane</keyword>
<sequence>MLAFIIIGAVGLALLVLSMLLGELFDLGDGLVSGTSLGVGGVVFGALGAIATTNDLPPWTTYAGSAVVAIAVMLFVRRVIRGLASSEDGAARDLVGMQGAVTSTITGGHGEVSLDAELERRLAWADQVITEGTRIVVLDEAAGRVRVTPYWPTHGSTEPRRWPQST</sequence>
<evidence type="ECO:0008006" key="4">
    <source>
        <dbReference type="Google" id="ProtNLM"/>
    </source>
</evidence>
<dbReference type="AlphaFoldDB" id="A0A853ENB7"/>
<keyword evidence="1" id="KW-1133">Transmembrane helix</keyword>
<keyword evidence="1" id="KW-0472">Membrane</keyword>
<accession>A0A853ENB7</accession>
<organism evidence="2 3">
    <name type="scientific">Sanguibacter inulinus</name>
    <dbReference type="NCBI Taxonomy" id="60922"/>
    <lineage>
        <taxon>Bacteria</taxon>
        <taxon>Bacillati</taxon>
        <taxon>Actinomycetota</taxon>
        <taxon>Actinomycetes</taxon>
        <taxon>Micrococcales</taxon>
        <taxon>Sanguibacteraceae</taxon>
        <taxon>Sanguibacter</taxon>
    </lineage>
</organism>
<protein>
    <recommendedName>
        <fullName evidence="4">NfeD-like C-terminal domain-containing protein</fullName>
    </recommendedName>
</protein>
<proteinExistence type="predicted"/>
<gene>
    <name evidence="2" type="ORF">HZZ10_00905</name>
</gene>
<evidence type="ECO:0000313" key="2">
    <source>
        <dbReference type="EMBL" id="NYS92099.1"/>
    </source>
</evidence>